<reference evidence="4" key="1">
    <citation type="journal article" date="2018" name="Nat. Genet.">
        <title>Extensive intraspecific gene order and gene structural variations between Mo17 and other maize genomes.</title>
        <authorList>
            <person name="Sun S."/>
            <person name="Zhou Y."/>
            <person name="Chen J."/>
            <person name="Shi J."/>
            <person name="Zhao H."/>
            <person name="Zhao H."/>
            <person name="Song W."/>
            <person name="Zhang M."/>
            <person name="Cui Y."/>
            <person name="Dong X."/>
            <person name="Liu H."/>
            <person name="Ma X."/>
            <person name="Jiao Y."/>
            <person name="Wang B."/>
            <person name="Wei X."/>
            <person name="Stein J.C."/>
            <person name="Glaubitz J.C."/>
            <person name="Lu F."/>
            <person name="Yu G."/>
            <person name="Liang C."/>
            <person name="Fengler K."/>
            <person name="Li B."/>
            <person name="Rafalski A."/>
            <person name="Schnable P.S."/>
            <person name="Ware D.H."/>
            <person name="Buckler E.S."/>
            <person name="Lai J."/>
        </authorList>
    </citation>
    <scope>NUCLEOTIDE SEQUENCE [LARGE SCALE GENOMIC DNA]</scope>
    <source>
        <tissue evidence="4">Seedling</tissue>
    </source>
</reference>
<feature type="domain" description="No apical meristem-associated C-terminal" evidence="3">
    <location>
        <begin position="9"/>
        <end position="161"/>
    </location>
</feature>
<organism evidence="4">
    <name type="scientific">Zea mays</name>
    <name type="common">Maize</name>
    <dbReference type="NCBI Taxonomy" id="4577"/>
    <lineage>
        <taxon>Eukaryota</taxon>
        <taxon>Viridiplantae</taxon>
        <taxon>Streptophyta</taxon>
        <taxon>Embryophyta</taxon>
        <taxon>Tracheophyta</taxon>
        <taxon>Spermatophyta</taxon>
        <taxon>Magnoliopsida</taxon>
        <taxon>Liliopsida</taxon>
        <taxon>Poales</taxon>
        <taxon>Poaceae</taxon>
        <taxon>PACMAD clade</taxon>
        <taxon>Panicoideae</taxon>
        <taxon>Andropogonodae</taxon>
        <taxon>Andropogoneae</taxon>
        <taxon>Tripsacinae</taxon>
        <taxon>Zea</taxon>
    </lineage>
</organism>
<keyword evidence="1" id="KW-0175">Coiled coil</keyword>
<dbReference type="InterPro" id="IPR029466">
    <property type="entry name" value="NAM-associated_C"/>
</dbReference>
<evidence type="ECO:0000256" key="1">
    <source>
        <dbReference type="SAM" id="Coils"/>
    </source>
</evidence>
<proteinExistence type="predicted"/>
<feature type="coiled-coil region" evidence="1">
    <location>
        <begin position="101"/>
        <end position="138"/>
    </location>
</feature>
<evidence type="ECO:0000259" key="3">
    <source>
        <dbReference type="Pfam" id="PF14303"/>
    </source>
</evidence>
<dbReference type="AlphaFoldDB" id="A0A317YBJ4"/>
<sequence length="174" mass="20166">MDKPKSSGTKDATPERSNSNTVDLDPNDTSPSSSSRKRPIGRDAAKAAKKKASSVSLSHEYASKMHDLSVQKIELFKETEDERKVRLDEIVSLEKVKVEEAREHRKTMIELERERLALDKQRLNMEAEKKEKEEEERILAINLDQCQPLQRMYYQALQEDIIEKLNARRRGSRQ</sequence>
<accession>A0A317YBJ4</accession>
<dbReference type="EMBL" id="NCVQ01000001">
    <property type="protein sequence ID" value="PWZ55446.1"/>
    <property type="molecule type" value="Genomic_DNA"/>
</dbReference>
<dbReference type="Pfam" id="PF14303">
    <property type="entry name" value="NAM-associated"/>
    <property type="match status" value="1"/>
</dbReference>
<comment type="caution">
    <text evidence="4">The sequence shown here is derived from an EMBL/GenBank/DDBJ whole genome shotgun (WGS) entry which is preliminary data.</text>
</comment>
<evidence type="ECO:0000256" key="2">
    <source>
        <dbReference type="SAM" id="MobiDB-lite"/>
    </source>
</evidence>
<gene>
    <name evidence="4" type="ORF">Zm00014a_017181</name>
</gene>
<feature type="region of interest" description="Disordered" evidence="2">
    <location>
        <begin position="1"/>
        <end position="58"/>
    </location>
</feature>
<protein>
    <recommendedName>
        <fullName evidence="3">No apical meristem-associated C-terminal domain-containing protein</fullName>
    </recommendedName>
</protein>
<evidence type="ECO:0000313" key="4">
    <source>
        <dbReference type="EMBL" id="PWZ55446.1"/>
    </source>
</evidence>
<name>A0A317YBJ4_MAIZE</name>
<dbReference type="Proteomes" id="UP000251960">
    <property type="component" value="Chromosome 1"/>
</dbReference>
<feature type="compositionally biased region" description="Polar residues" evidence="2">
    <location>
        <begin position="1"/>
        <end position="34"/>
    </location>
</feature>